<sequence>MIFCRESKFIHYLEYLFQYPFIAIATWTRTHRYGAFDRLPGGMHAAKRRMRMSAPVRHAPGDREARTLPDKIGVRQRKRIRPIDGAAKIQPRRRGASGTNALPFPELNYSDD</sequence>
<reference evidence="2" key="1">
    <citation type="submission" date="2009-05" db="EMBL/GenBank/DDBJ databases">
        <authorList>
            <person name="Harkins D.M."/>
            <person name="DeShazer D."/>
            <person name="Woods D.E."/>
            <person name="Brinkac L.M."/>
            <person name="Brown K.A."/>
            <person name="Hung G.C."/>
            <person name="Tuanyok A."/>
            <person name="Zhang B."/>
            <person name="Nierman W.C."/>
        </authorList>
    </citation>
    <scope>NUCLEOTIDE SEQUENCE [LARGE SCALE GENOMIC DNA]</scope>
    <source>
        <strain evidence="2">1710a</strain>
    </source>
</reference>
<feature type="region of interest" description="Disordered" evidence="1">
    <location>
        <begin position="47"/>
        <end position="112"/>
    </location>
</feature>
<dbReference type="Proteomes" id="UP000001812">
    <property type="component" value="Chromosome I"/>
</dbReference>
<dbReference type="HOGENOM" id="CLU_2141194_0_0_4"/>
<proteinExistence type="predicted"/>
<dbReference type="AlphaFoldDB" id="A0A0E1W598"/>
<organism evidence="2">
    <name type="scientific">Burkholderia pseudomallei 1710a</name>
    <dbReference type="NCBI Taxonomy" id="320371"/>
    <lineage>
        <taxon>Bacteria</taxon>
        <taxon>Pseudomonadati</taxon>
        <taxon>Pseudomonadota</taxon>
        <taxon>Betaproteobacteria</taxon>
        <taxon>Burkholderiales</taxon>
        <taxon>Burkholderiaceae</taxon>
        <taxon>Burkholderia</taxon>
        <taxon>pseudomallei group</taxon>
    </lineage>
</organism>
<evidence type="ECO:0000256" key="1">
    <source>
        <dbReference type="SAM" id="MobiDB-lite"/>
    </source>
</evidence>
<feature type="compositionally biased region" description="Basic and acidic residues" evidence="1">
    <location>
        <begin position="59"/>
        <end position="73"/>
    </location>
</feature>
<evidence type="ECO:0000313" key="2">
    <source>
        <dbReference type="EMBL" id="EET08395.1"/>
    </source>
</evidence>
<accession>A0A0E1W598</accession>
<gene>
    <name evidence="2" type="ORF">BURPS1710A_2583</name>
</gene>
<protein>
    <submittedName>
        <fullName evidence="2">Uncharacterized protein</fullName>
    </submittedName>
</protein>
<dbReference type="EMBL" id="CM000832">
    <property type="protein sequence ID" value="EET08395.1"/>
    <property type="molecule type" value="Genomic_DNA"/>
</dbReference>
<name>A0A0E1W598_BURPE</name>